<proteinExistence type="predicted"/>
<feature type="compositionally biased region" description="Acidic residues" evidence="1">
    <location>
        <begin position="8"/>
        <end position="19"/>
    </location>
</feature>
<evidence type="ECO:0000313" key="3">
    <source>
        <dbReference type="Proteomes" id="UP001163046"/>
    </source>
</evidence>
<dbReference type="AlphaFoldDB" id="A0A9W9YGH1"/>
<organism evidence="2 3">
    <name type="scientific">Desmophyllum pertusum</name>
    <dbReference type="NCBI Taxonomy" id="174260"/>
    <lineage>
        <taxon>Eukaryota</taxon>
        <taxon>Metazoa</taxon>
        <taxon>Cnidaria</taxon>
        <taxon>Anthozoa</taxon>
        <taxon>Hexacorallia</taxon>
        <taxon>Scleractinia</taxon>
        <taxon>Caryophylliina</taxon>
        <taxon>Caryophylliidae</taxon>
        <taxon>Desmophyllum</taxon>
    </lineage>
</organism>
<protein>
    <submittedName>
        <fullName evidence="2">Uncharacterized protein</fullName>
    </submittedName>
</protein>
<reference evidence="2" key="1">
    <citation type="submission" date="2023-01" db="EMBL/GenBank/DDBJ databases">
        <title>Genome assembly of the deep-sea coral Lophelia pertusa.</title>
        <authorList>
            <person name="Herrera S."/>
            <person name="Cordes E."/>
        </authorList>
    </citation>
    <scope>NUCLEOTIDE SEQUENCE</scope>
    <source>
        <strain evidence="2">USNM1676648</strain>
        <tissue evidence="2">Polyp</tissue>
    </source>
</reference>
<evidence type="ECO:0000313" key="2">
    <source>
        <dbReference type="EMBL" id="KAJ7337824.1"/>
    </source>
</evidence>
<gene>
    <name evidence="2" type="ORF">OS493_007982</name>
</gene>
<dbReference type="Proteomes" id="UP001163046">
    <property type="component" value="Unassembled WGS sequence"/>
</dbReference>
<dbReference type="EMBL" id="MU827780">
    <property type="protein sequence ID" value="KAJ7337824.1"/>
    <property type="molecule type" value="Genomic_DNA"/>
</dbReference>
<name>A0A9W9YGH1_9CNID</name>
<dbReference type="OrthoDB" id="5967457at2759"/>
<evidence type="ECO:0000256" key="1">
    <source>
        <dbReference type="SAM" id="MobiDB-lite"/>
    </source>
</evidence>
<sequence length="187" mass="21935">MGNLVDSIEAEDPPTDSDSEPSPAIDIVIDLDAPEYHEYLQMKRKSLSEGALLNDINYLQWKKINNGMTEQQRTPKTKHRNCHEKVVKRRSTPITGNELIEVKPRAYSEECHKRSIDSKQRIDDTRKKYHLGDRDYSARTYVWSEEDEQQVKKDREQRKLVRQQIRIKYNLPTPVKKFHRTTAIATG</sequence>
<keyword evidence="3" id="KW-1185">Reference proteome</keyword>
<comment type="caution">
    <text evidence="2">The sequence shown here is derived from an EMBL/GenBank/DDBJ whole genome shotgun (WGS) entry which is preliminary data.</text>
</comment>
<feature type="region of interest" description="Disordered" evidence="1">
    <location>
        <begin position="1"/>
        <end position="23"/>
    </location>
</feature>
<accession>A0A9W9YGH1</accession>